<sequence length="188" mass="20609">MIDMMVICCVLEEKFALLVPSMQAAICLLYSAVRTGSDDIIMSAEHAVFHLLRCDPKLLYGWLQSVERIVDGISCGHNGGSILMDAGDISPLFLEAPPSSGDYMSPATSPYPSTAKCLQNCITMTSNYTTPDHQSHNDSGFNSGFSSPAAFFEMKVRSFVSLFRFQPNSVFLSALCSYSYRVQILCSI</sequence>
<dbReference type="AlphaFoldDB" id="A0A0M3KD13"/>
<reference evidence="1 2" key="2">
    <citation type="submission" date="2018-11" db="EMBL/GenBank/DDBJ databases">
        <authorList>
            <consortium name="Pathogen Informatics"/>
        </authorList>
    </citation>
    <scope>NUCLEOTIDE SEQUENCE [LARGE SCALE GENOMIC DNA]</scope>
</reference>
<organism evidence="3">
    <name type="scientific">Anisakis simplex</name>
    <name type="common">Herring worm</name>
    <dbReference type="NCBI Taxonomy" id="6269"/>
    <lineage>
        <taxon>Eukaryota</taxon>
        <taxon>Metazoa</taxon>
        <taxon>Ecdysozoa</taxon>
        <taxon>Nematoda</taxon>
        <taxon>Chromadorea</taxon>
        <taxon>Rhabditida</taxon>
        <taxon>Spirurina</taxon>
        <taxon>Ascaridomorpha</taxon>
        <taxon>Ascaridoidea</taxon>
        <taxon>Anisakidae</taxon>
        <taxon>Anisakis</taxon>
        <taxon>Anisakis simplex complex</taxon>
    </lineage>
</organism>
<dbReference type="WBParaSite" id="ASIM_0001886501-mRNA-1">
    <property type="protein sequence ID" value="ASIM_0001886501-mRNA-1"/>
    <property type="gene ID" value="ASIM_0001886501"/>
</dbReference>
<dbReference type="EMBL" id="UYRR01035241">
    <property type="protein sequence ID" value="VDK64017.1"/>
    <property type="molecule type" value="Genomic_DNA"/>
</dbReference>
<dbReference type="OrthoDB" id="5826122at2759"/>
<name>A0A0M3KD13_ANISI</name>
<evidence type="ECO:0000313" key="1">
    <source>
        <dbReference type="EMBL" id="VDK64017.1"/>
    </source>
</evidence>
<proteinExistence type="predicted"/>
<gene>
    <name evidence="1" type="ORF">ASIM_LOCUS18260</name>
</gene>
<dbReference type="Proteomes" id="UP000267096">
    <property type="component" value="Unassembled WGS sequence"/>
</dbReference>
<evidence type="ECO:0000313" key="2">
    <source>
        <dbReference type="Proteomes" id="UP000267096"/>
    </source>
</evidence>
<keyword evidence="2" id="KW-1185">Reference proteome</keyword>
<protein>
    <submittedName>
        <fullName evidence="3">Non-specific serine/threonine protein kinase</fullName>
    </submittedName>
</protein>
<reference evidence="3" key="1">
    <citation type="submission" date="2017-02" db="UniProtKB">
        <authorList>
            <consortium name="WormBaseParasite"/>
        </authorList>
    </citation>
    <scope>IDENTIFICATION</scope>
</reference>
<evidence type="ECO:0000313" key="3">
    <source>
        <dbReference type="WBParaSite" id="ASIM_0001886501-mRNA-1"/>
    </source>
</evidence>
<accession>A0A0M3KD13</accession>